<dbReference type="GO" id="GO:0016787">
    <property type="term" value="F:hydrolase activity"/>
    <property type="evidence" value="ECO:0007669"/>
    <property type="project" value="UniProtKB-KW"/>
</dbReference>
<evidence type="ECO:0000256" key="5">
    <source>
        <dbReference type="SAM" id="MobiDB-lite"/>
    </source>
</evidence>
<comment type="cofactor">
    <cofactor evidence="1">
        <name>Zn(2+)</name>
        <dbReference type="ChEBI" id="CHEBI:29105"/>
    </cofactor>
</comment>
<dbReference type="Pfam" id="PF01546">
    <property type="entry name" value="Peptidase_M20"/>
    <property type="match status" value="1"/>
</dbReference>
<dbReference type="Gene3D" id="3.40.630.10">
    <property type="entry name" value="Zn peptidases"/>
    <property type="match status" value="2"/>
</dbReference>
<dbReference type="KEGG" id="cart:PA27867_3199"/>
<dbReference type="SUPFAM" id="SSF55031">
    <property type="entry name" value="Bacterial exopeptidase dimerisation domain"/>
    <property type="match status" value="1"/>
</dbReference>
<dbReference type="PROSITE" id="PS00758">
    <property type="entry name" value="ARGE_DAPE_CPG2_1"/>
    <property type="match status" value="1"/>
</dbReference>
<evidence type="ECO:0000256" key="4">
    <source>
        <dbReference type="ARBA" id="ARBA00022833"/>
    </source>
</evidence>
<gene>
    <name evidence="7" type="ORF">PA27867_3199</name>
</gene>
<evidence type="ECO:0000256" key="2">
    <source>
        <dbReference type="ARBA" id="ARBA00022723"/>
    </source>
</evidence>
<dbReference type="AlphaFoldDB" id="A0A1B1BNC5"/>
<proteinExistence type="predicted"/>
<dbReference type="Proteomes" id="UP000092582">
    <property type="component" value="Chromosome 1"/>
</dbReference>
<dbReference type="STRING" id="670052.PA27867_3199"/>
<evidence type="ECO:0000256" key="1">
    <source>
        <dbReference type="ARBA" id="ARBA00001947"/>
    </source>
</evidence>
<dbReference type="GO" id="GO:0046872">
    <property type="term" value="F:metal ion binding"/>
    <property type="evidence" value="ECO:0007669"/>
    <property type="project" value="UniProtKB-KW"/>
</dbReference>
<evidence type="ECO:0000256" key="3">
    <source>
        <dbReference type="ARBA" id="ARBA00022801"/>
    </source>
</evidence>
<name>A0A1B1BNC5_9MICO</name>
<dbReference type="PANTHER" id="PTHR43808:SF25">
    <property type="entry name" value="PEPTIDASE M20 DIMERISATION DOMAIN-CONTAINING PROTEIN"/>
    <property type="match status" value="1"/>
</dbReference>
<keyword evidence="4" id="KW-0862">Zinc</keyword>
<dbReference type="PANTHER" id="PTHR43808">
    <property type="entry name" value="ACETYLORNITHINE DEACETYLASE"/>
    <property type="match status" value="1"/>
</dbReference>
<dbReference type="PATRIC" id="fig|670052.7.peg.3291"/>
<dbReference type="InterPro" id="IPR002933">
    <property type="entry name" value="Peptidase_M20"/>
</dbReference>
<evidence type="ECO:0000259" key="6">
    <source>
        <dbReference type="Pfam" id="PF07687"/>
    </source>
</evidence>
<protein>
    <submittedName>
        <fullName evidence="7">Acetylornithine deacetylase</fullName>
    </submittedName>
</protein>
<organism evidence="7 8">
    <name type="scientific">Cryobacterium arcticum</name>
    <dbReference type="NCBI Taxonomy" id="670052"/>
    <lineage>
        <taxon>Bacteria</taxon>
        <taxon>Bacillati</taxon>
        <taxon>Actinomycetota</taxon>
        <taxon>Actinomycetes</taxon>
        <taxon>Micrococcales</taxon>
        <taxon>Microbacteriaceae</taxon>
        <taxon>Cryobacterium</taxon>
    </lineage>
</organism>
<dbReference type="InterPro" id="IPR001261">
    <property type="entry name" value="ArgE/DapE_CS"/>
</dbReference>
<feature type="region of interest" description="Disordered" evidence="5">
    <location>
        <begin position="1"/>
        <end position="23"/>
    </location>
</feature>
<dbReference type="InterPro" id="IPR036264">
    <property type="entry name" value="Bact_exopeptidase_dim_dom"/>
</dbReference>
<dbReference type="RefSeq" id="WP_084021239.1">
    <property type="nucleotide sequence ID" value="NZ_CP016282.1"/>
</dbReference>
<dbReference type="InterPro" id="IPR011650">
    <property type="entry name" value="Peptidase_M20_dimer"/>
</dbReference>
<reference evidence="7 8" key="1">
    <citation type="submission" date="2016-06" db="EMBL/GenBank/DDBJ databases">
        <title>Genome sequencing of Cryobacterium arcticum PAMC 27867.</title>
        <authorList>
            <person name="Lee J."/>
            <person name="Kim O.-S."/>
        </authorList>
    </citation>
    <scope>NUCLEOTIDE SEQUENCE [LARGE SCALE GENOMIC DNA]</scope>
    <source>
        <strain evidence="7 8">PAMC 27867</strain>
    </source>
</reference>
<keyword evidence="3" id="KW-0378">Hydrolase</keyword>
<dbReference type="EMBL" id="CP016282">
    <property type="protein sequence ID" value="ANP74129.1"/>
    <property type="molecule type" value="Genomic_DNA"/>
</dbReference>
<sequence length="402" mass="42245">MATPTEPGPVDTGRHSTLEPAANGHLDPVALAARLITIDSVNPDLAPGGAGETEIAAWCSEWLATRGFEVHRLEESVGRPSIVGIKRGTGGGRSLMLNAHLDTVGVDGYEGDPFAGERHSGRLHGRGAFDTKGGLAAVLVAAQRATLTPLAGDVLVTLVADEEFGSSGTEEVLRRFSADSAVVVEPSELSLTVCHRGFAWFDLTLHGRAAHGSMPEQGVDAIRHAGLVLRALDDLRTGLEQKPPHPLLGHGTVRVAVIAGGTDAATVAPSCTLTIERRTLPSETPDAVEAELRRLLDHLAQGTPDFGYTLTRLVARAAFEADPDWPIVLELAEQAERVLGHPVVQRGEPFWTDAALVLAAGIPCLLFGVDGGGAHATAEWATERSIHQVAEVLEATIVSICA</sequence>
<dbReference type="OrthoDB" id="7055905at2"/>
<dbReference type="InterPro" id="IPR050072">
    <property type="entry name" value="Peptidase_M20A"/>
</dbReference>
<keyword evidence="8" id="KW-1185">Reference proteome</keyword>
<accession>A0A1B1BNC5</accession>
<dbReference type="Pfam" id="PF07687">
    <property type="entry name" value="M20_dimer"/>
    <property type="match status" value="1"/>
</dbReference>
<dbReference type="SUPFAM" id="SSF53187">
    <property type="entry name" value="Zn-dependent exopeptidases"/>
    <property type="match status" value="1"/>
</dbReference>
<evidence type="ECO:0000313" key="7">
    <source>
        <dbReference type="EMBL" id="ANP74129.1"/>
    </source>
</evidence>
<keyword evidence="2" id="KW-0479">Metal-binding</keyword>
<dbReference type="Gene3D" id="3.30.70.360">
    <property type="match status" value="1"/>
</dbReference>
<evidence type="ECO:0000313" key="8">
    <source>
        <dbReference type="Proteomes" id="UP000092582"/>
    </source>
</evidence>
<feature type="domain" description="Peptidase M20 dimerisation" evidence="6">
    <location>
        <begin position="195"/>
        <end position="300"/>
    </location>
</feature>